<keyword evidence="2 4" id="KW-0413">Isomerase</keyword>
<dbReference type="Proteomes" id="UP001481872">
    <property type="component" value="Unassembled WGS sequence"/>
</dbReference>
<keyword evidence="7" id="KW-1185">Reference proteome</keyword>
<dbReference type="InterPro" id="IPR020094">
    <property type="entry name" value="TruA/RsuA/RluB/E/F_N"/>
</dbReference>
<dbReference type="CDD" id="cd02870">
    <property type="entry name" value="PseudoU_synth_RsuA_like"/>
    <property type="match status" value="1"/>
</dbReference>
<dbReference type="PANTHER" id="PTHR47683:SF2">
    <property type="entry name" value="RNA-BINDING S4 DOMAIN-CONTAINING PROTEIN"/>
    <property type="match status" value="1"/>
</dbReference>
<proteinExistence type="inferred from homology"/>
<dbReference type="InterPro" id="IPR018496">
    <property type="entry name" value="PsdUridine_synth_RsuA/RluB_CS"/>
</dbReference>
<name>A0ABV1J3E1_9FIRM</name>
<dbReference type="InterPro" id="IPR020103">
    <property type="entry name" value="PsdUridine_synth_cat_dom_sf"/>
</dbReference>
<evidence type="ECO:0000259" key="5">
    <source>
        <dbReference type="SMART" id="SM00363"/>
    </source>
</evidence>
<evidence type="ECO:0000256" key="1">
    <source>
        <dbReference type="ARBA" id="ARBA00008348"/>
    </source>
</evidence>
<dbReference type="CDD" id="cd00165">
    <property type="entry name" value="S4"/>
    <property type="match status" value="1"/>
</dbReference>
<dbReference type="SMART" id="SM00363">
    <property type="entry name" value="S4"/>
    <property type="match status" value="1"/>
</dbReference>
<evidence type="ECO:0000313" key="6">
    <source>
        <dbReference type="EMBL" id="MEQ3352704.1"/>
    </source>
</evidence>
<dbReference type="Pfam" id="PF00849">
    <property type="entry name" value="PseudoU_synth_2"/>
    <property type="match status" value="1"/>
</dbReference>
<feature type="domain" description="RNA-binding S4" evidence="5">
    <location>
        <begin position="1"/>
        <end position="61"/>
    </location>
</feature>
<evidence type="ECO:0000256" key="2">
    <source>
        <dbReference type="ARBA" id="ARBA00023235"/>
    </source>
</evidence>
<accession>A0ABV1J3E1</accession>
<keyword evidence="3" id="KW-0694">RNA-binding</keyword>
<dbReference type="GO" id="GO:0016853">
    <property type="term" value="F:isomerase activity"/>
    <property type="evidence" value="ECO:0007669"/>
    <property type="project" value="UniProtKB-KW"/>
</dbReference>
<dbReference type="RefSeq" id="WP_349053117.1">
    <property type="nucleotide sequence ID" value="NZ_JBBNPS010000001.1"/>
</dbReference>
<comment type="similarity">
    <text evidence="1 4">Belongs to the pseudouridine synthase RsuA family.</text>
</comment>
<sequence>MRLQKYMAHAGVASRRKCEEIIEAGRVKINGETVTEQGMKVEESDKVTVDGKLLRLPKTNRYVLLNKPRGVVSTVDDNKGRKTVLDLVPTGKGQRLYPVGRLDMDSSGLLLLTDDGELTQRLLHPKYELEKTYRVTVKGVVDETTAKKLSTGIELSDGMTAPATFKILEHRNAKTRMEVTIHEGRNRQIRRMFEAVGAEVVELERIQMGPLKLGQLGKGEYRPLREKEIRALKSWK</sequence>
<reference evidence="6 7" key="1">
    <citation type="submission" date="2024-04" db="EMBL/GenBank/DDBJ databases">
        <title>Human intestinal bacterial collection.</title>
        <authorList>
            <person name="Pauvert C."/>
            <person name="Hitch T.C.A."/>
            <person name="Clavel T."/>
        </authorList>
    </citation>
    <scope>NUCLEOTIDE SEQUENCE [LARGE SCALE GENOMIC DNA]</scope>
    <source>
        <strain evidence="6 7">CLA-SR-H026</strain>
    </source>
</reference>
<protein>
    <recommendedName>
        <fullName evidence="4">Pseudouridine synthase</fullName>
        <ecNumber evidence="4">5.4.99.-</ecNumber>
    </recommendedName>
</protein>
<dbReference type="SUPFAM" id="SSF55120">
    <property type="entry name" value="Pseudouridine synthase"/>
    <property type="match status" value="1"/>
</dbReference>
<dbReference type="InterPro" id="IPR006145">
    <property type="entry name" value="PsdUridine_synth_RsuA/RluA"/>
</dbReference>
<dbReference type="Pfam" id="PF01479">
    <property type="entry name" value="S4"/>
    <property type="match status" value="1"/>
</dbReference>
<dbReference type="InterPro" id="IPR002942">
    <property type="entry name" value="S4_RNA-bd"/>
</dbReference>
<dbReference type="Gene3D" id="3.30.70.580">
    <property type="entry name" value="Pseudouridine synthase I, catalytic domain, N-terminal subdomain"/>
    <property type="match status" value="1"/>
</dbReference>
<comment type="caution">
    <text evidence="6">The sequence shown here is derived from an EMBL/GenBank/DDBJ whole genome shotgun (WGS) entry which is preliminary data.</text>
</comment>
<dbReference type="EMBL" id="JBBNPS010000001">
    <property type="protein sequence ID" value="MEQ3352704.1"/>
    <property type="molecule type" value="Genomic_DNA"/>
</dbReference>
<dbReference type="EC" id="5.4.99.-" evidence="4"/>
<evidence type="ECO:0000313" key="7">
    <source>
        <dbReference type="Proteomes" id="UP001481872"/>
    </source>
</evidence>
<dbReference type="InterPro" id="IPR036986">
    <property type="entry name" value="S4_RNA-bd_sf"/>
</dbReference>
<dbReference type="InterPro" id="IPR050343">
    <property type="entry name" value="RsuA_PseudoU_synthase"/>
</dbReference>
<dbReference type="PROSITE" id="PS50889">
    <property type="entry name" value="S4"/>
    <property type="match status" value="1"/>
</dbReference>
<dbReference type="PROSITE" id="PS01149">
    <property type="entry name" value="PSI_RSU"/>
    <property type="match status" value="1"/>
</dbReference>
<dbReference type="Gene3D" id="3.10.290.10">
    <property type="entry name" value="RNA-binding S4 domain"/>
    <property type="match status" value="1"/>
</dbReference>
<gene>
    <name evidence="6" type="ORF">AAA081_00095</name>
</gene>
<dbReference type="Gene3D" id="3.30.70.1560">
    <property type="entry name" value="Alpha-L RNA-binding motif"/>
    <property type="match status" value="1"/>
</dbReference>
<organism evidence="6 7">
    <name type="scientific">Aedoeadaptatus acetigenes</name>
    <dbReference type="NCBI Taxonomy" id="2981723"/>
    <lineage>
        <taxon>Bacteria</taxon>
        <taxon>Bacillati</taxon>
        <taxon>Bacillota</taxon>
        <taxon>Tissierellia</taxon>
        <taxon>Tissierellales</taxon>
        <taxon>Peptoniphilaceae</taxon>
        <taxon>Aedoeadaptatus</taxon>
    </lineage>
</organism>
<dbReference type="NCBIfam" id="TIGR00093">
    <property type="entry name" value="pseudouridine synthase"/>
    <property type="match status" value="1"/>
</dbReference>
<evidence type="ECO:0000256" key="3">
    <source>
        <dbReference type="PROSITE-ProRule" id="PRU00182"/>
    </source>
</evidence>
<dbReference type="InterPro" id="IPR000748">
    <property type="entry name" value="PsdUridine_synth_RsuA/RluB/E/F"/>
</dbReference>
<dbReference type="SUPFAM" id="SSF55174">
    <property type="entry name" value="Alpha-L RNA-binding motif"/>
    <property type="match status" value="1"/>
</dbReference>
<evidence type="ECO:0000256" key="4">
    <source>
        <dbReference type="RuleBase" id="RU003887"/>
    </source>
</evidence>
<dbReference type="PANTHER" id="PTHR47683">
    <property type="entry name" value="PSEUDOURIDINE SYNTHASE FAMILY PROTEIN-RELATED"/>
    <property type="match status" value="1"/>
</dbReference>
<dbReference type="InterPro" id="IPR042092">
    <property type="entry name" value="PsdUridine_s_RsuA/RluB/E/F_cat"/>
</dbReference>